<sequence length="71" mass="6999">MRPTTPAALGALSRWGVLAAAAALTAADLALKALAEHQLTGGPGPQLLGVLELRPAYNPGVAFSLGAALPA</sequence>
<evidence type="ECO:0000313" key="2">
    <source>
        <dbReference type="EMBL" id="NYE49483.1"/>
    </source>
</evidence>
<protein>
    <submittedName>
        <fullName evidence="2">Lipoprotein signal peptidase</fullName>
    </submittedName>
</protein>
<keyword evidence="1" id="KW-0732">Signal</keyword>
<dbReference type="Proteomes" id="UP000589036">
    <property type="component" value="Unassembled WGS sequence"/>
</dbReference>
<evidence type="ECO:0000256" key="1">
    <source>
        <dbReference type="SAM" id="SignalP"/>
    </source>
</evidence>
<feature type="signal peptide" evidence="1">
    <location>
        <begin position="1"/>
        <end position="22"/>
    </location>
</feature>
<feature type="chain" id="PRO_5039262382" evidence="1">
    <location>
        <begin position="23"/>
        <end position="71"/>
    </location>
</feature>
<comment type="caution">
    <text evidence="2">The sequence shown here is derived from an EMBL/GenBank/DDBJ whole genome shotgun (WGS) entry which is preliminary data.</text>
</comment>
<proteinExistence type="predicted"/>
<dbReference type="RefSeq" id="WP_246334456.1">
    <property type="nucleotide sequence ID" value="NZ_BAAAYY010000046.1"/>
</dbReference>
<name>A0A852U3I8_9ACTN</name>
<gene>
    <name evidence="2" type="ORF">HDA32_004603</name>
</gene>
<organism evidence="2 3">
    <name type="scientific">Spinactinospora alkalitolerans</name>
    <dbReference type="NCBI Taxonomy" id="687207"/>
    <lineage>
        <taxon>Bacteria</taxon>
        <taxon>Bacillati</taxon>
        <taxon>Actinomycetota</taxon>
        <taxon>Actinomycetes</taxon>
        <taxon>Streptosporangiales</taxon>
        <taxon>Nocardiopsidaceae</taxon>
        <taxon>Spinactinospora</taxon>
    </lineage>
</organism>
<accession>A0A852U3I8</accession>
<dbReference type="AlphaFoldDB" id="A0A852U3I8"/>
<keyword evidence="3" id="KW-1185">Reference proteome</keyword>
<keyword evidence="2" id="KW-0449">Lipoprotein</keyword>
<reference evidence="2 3" key="1">
    <citation type="submission" date="2020-07" db="EMBL/GenBank/DDBJ databases">
        <title>Sequencing the genomes of 1000 actinobacteria strains.</title>
        <authorList>
            <person name="Klenk H.-P."/>
        </authorList>
    </citation>
    <scope>NUCLEOTIDE SEQUENCE [LARGE SCALE GENOMIC DNA]</scope>
    <source>
        <strain evidence="2 3">CXB654</strain>
    </source>
</reference>
<dbReference type="EMBL" id="JACCCC010000001">
    <property type="protein sequence ID" value="NYE49483.1"/>
    <property type="molecule type" value="Genomic_DNA"/>
</dbReference>
<evidence type="ECO:0000313" key="3">
    <source>
        <dbReference type="Proteomes" id="UP000589036"/>
    </source>
</evidence>